<keyword evidence="6" id="KW-0175">Coiled coil</keyword>
<dbReference type="EMBL" id="GL883021">
    <property type="protein sequence ID" value="EGG17570.1"/>
    <property type="molecule type" value="Genomic_DNA"/>
</dbReference>
<evidence type="ECO:0000256" key="3">
    <source>
        <dbReference type="ARBA" id="ARBA00004603"/>
    </source>
</evidence>
<dbReference type="AlphaFoldDB" id="F4Q306"/>
<keyword evidence="5" id="KW-0968">Cytoplasmic vesicle</keyword>
<keyword evidence="9" id="KW-1185">Reference proteome</keyword>
<keyword evidence="4" id="KW-0967">Endosome</keyword>
<evidence type="ECO:0000256" key="1">
    <source>
        <dbReference type="ARBA" id="ARBA00004412"/>
    </source>
</evidence>
<evidence type="ECO:0000256" key="2">
    <source>
        <dbReference type="ARBA" id="ARBA00004541"/>
    </source>
</evidence>
<dbReference type="GO" id="GO:0007034">
    <property type="term" value="P:vacuolar transport"/>
    <property type="evidence" value="ECO:0007669"/>
    <property type="project" value="TreeGrafter"/>
</dbReference>
<feature type="compositionally biased region" description="Pro residues" evidence="7">
    <location>
        <begin position="93"/>
        <end position="104"/>
    </location>
</feature>
<protein>
    <submittedName>
        <fullName evidence="8">Uncharacterized protein</fullName>
    </submittedName>
</protein>
<gene>
    <name evidence="8" type="ORF">DFA_08566</name>
</gene>
<feature type="compositionally biased region" description="Low complexity" evidence="7">
    <location>
        <begin position="53"/>
        <end position="92"/>
    </location>
</feature>
<feature type="compositionally biased region" description="Basic and acidic residues" evidence="7">
    <location>
        <begin position="1"/>
        <end position="13"/>
    </location>
</feature>
<dbReference type="STRING" id="1054147.F4Q306"/>
<reference evidence="9" key="1">
    <citation type="journal article" date="2011" name="Genome Res.">
        <title>Phylogeny-wide analysis of social amoeba genomes highlights ancient origins for complex intercellular communication.</title>
        <authorList>
            <person name="Heidel A.J."/>
            <person name="Lawal H.M."/>
            <person name="Felder M."/>
            <person name="Schilde C."/>
            <person name="Helps N.R."/>
            <person name="Tunggal B."/>
            <person name="Rivero F."/>
            <person name="John U."/>
            <person name="Schleicher M."/>
            <person name="Eichinger L."/>
            <person name="Platzer M."/>
            <person name="Noegel A.A."/>
            <person name="Schaap P."/>
            <person name="Gloeckner G."/>
        </authorList>
    </citation>
    <scope>NUCLEOTIDE SEQUENCE [LARGE SCALE GENOMIC DNA]</scope>
    <source>
        <strain evidence="9">SH3</strain>
    </source>
</reference>
<feature type="coiled-coil region" evidence="6">
    <location>
        <begin position="245"/>
        <end position="279"/>
    </location>
</feature>
<feature type="region of interest" description="Disordered" evidence="7">
    <location>
        <begin position="1"/>
        <end position="29"/>
    </location>
</feature>
<dbReference type="KEGG" id="dfa:DFA_08566"/>
<evidence type="ECO:0000256" key="5">
    <source>
        <dbReference type="ARBA" id="ARBA00023329"/>
    </source>
</evidence>
<dbReference type="Proteomes" id="UP000007797">
    <property type="component" value="Unassembled WGS sequence"/>
</dbReference>
<proteinExistence type="predicted"/>
<dbReference type="OrthoDB" id="9977282at2759"/>
<organism evidence="8 9">
    <name type="scientific">Cavenderia fasciculata</name>
    <name type="common">Slime mold</name>
    <name type="synonym">Dictyostelium fasciculatum</name>
    <dbReference type="NCBI Taxonomy" id="261658"/>
    <lineage>
        <taxon>Eukaryota</taxon>
        <taxon>Amoebozoa</taxon>
        <taxon>Evosea</taxon>
        <taxon>Eumycetozoa</taxon>
        <taxon>Dictyostelia</taxon>
        <taxon>Acytosteliales</taxon>
        <taxon>Cavenderiaceae</taxon>
        <taxon>Cavenderia</taxon>
    </lineage>
</organism>
<sequence length="460" mass="52678">MEDRERSRTDRSTNESNTTTTTTAVVTPTKNAIRGFISDISDKLIGAKKDDLISSPSPNIMSPPTTINTTSTTPSPTTTTNSLSLSSSLITPISPPPNPSPSTAPPIDSRIQAIEKQTKLPRPSISERSKSYARLDEILQNINVSAVETDTEDPNTFNSLISEEESFKSEGYSALSRNELLRVQNERLKSENIDLKKQLNIIIHDNGEQHENTLYLKSVIQEQDEFTMKQDSVVQELKAGYVSTLEKLINDETKFQEDKEKLLNENQSLRDTIDILDINVIDLTRELRKQKDYSIEAVVHRLKNGITPSGIERLKSIQEKEKLMEQVAKLYSLDFNDDPLFQVIIYFRNILSWKLFIKMLRNNYDALEYYTSYCKKYEKFEDLINIYKTIRNPLEEGLSMVKQATTEYKHDTTSQMMILEETSKFFSSFQHLSFYQESLCIYLNSLKNGVNLSVLSHFNQ</sequence>
<accession>F4Q306</accession>
<dbReference type="InterPro" id="IPR040057">
    <property type="entry name" value="Spe-39"/>
</dbReference>
<dbReference type="GO" id="GO:0005770">
    <property type="term" value="C:late endosome"/>
    <property type="evidence" value="ECO:0007669"/>
    <property type="project" value="UniProtKB-SubCell"/>
</dbReference>
<evidence type="ECO:0000313" key="9">
    <source>
        <dbReference type="Proteomes" id="UP000007797"/>
    </source>
</evidence>
<evidence type="ECO:0000256" key="6">
    <source>
        <dbReference type="SAM" id="Coils"/>
    </source>
</evidence>
<dbReference type="GO" id="GO:0006886">
    <property type="term" value="P:intracellular protein transport"/>
    <property type="evidence" value="ECO:0007669"/>
    <property type="project" value="TreeGrafter"/>
</dbReference>
<feature type="compositionally biased region" description="Low complexity" evidence="7">
    <location>
        <begin position="14"/>
        <end position="23"/>
    </location>
</feature>
<dbReference type="RefSeq" id="XP_004356054.1">
    <property type="nucleotide sequence ID" value="XM_004356001.1"/>
</dbReference>
<dbReference type="GO" id="GO:0005769">
    <property type="term" value="C:early endosome"/>
    <property type="evidence" value="ECO:0007669"/>
    <property type="project" value="UniProtKB-SubCell"/>
</dbReference>
<evidence type="ECO:0000256" key="4">
    <source>
        <dbReference type="ARBA" id="ARBA00022753"/>
    </source>
</evidence>
<feature type="region of interest" description="Disordered" evidence="7">
    <location>
        <begin position="50"/>
        <end position="107"/>
    </location>
</feature>
<dbReference type="GeneID" id="14868757"/>
<evidence type="ECO:0000313" key="8">
    <source>
        <dbReference type="EMBL" id="EGG17570.1"/>
    </source>
</evidence>
<comment type="subcellular location">
    <subcellularLocation>
        <location evidence="2">Cytoplasmic vesicle</location>
    </subcellularLocation>
    <subcellularLocation>
        <location evidence="1">Early endosome</location>
    </subcellularLocation>
    <subcellularLocation>
        <location evidence="3">Late endosome</location>
    </subcellularLocation>
</comment>
<evidence type="ECO:0000256" key="7">
    <source>
        <dbReference type="SAM" id="MobiDB-lite"/>
    </source>
</evidence>
<name>F4Q306_CACFS</name>
<dbReference type="PANTHER" id="PTHR13364">
    <property type="entry name" value="DEFECTIVE SPERMATOGENESIS PROTEIN 39"/>
    <property type="match status" value="1"/>
</dbReference>
<dbReference type="PANTHER" id="PTHR13364:SF6">
    <property type="entry name" value="SPERMATOGENESIS-DEFECTIVE PROTEIN 39 HOMOLOG"/>
    <property type="match status" value="1"/>
</dbReference>